<name>A0A7L4ZQQ8_9FLAO</name>
<dbReference type="EMBL" id="CP019288">
    <property type="protein sequence ID" value="QHI38817.1"/>
    <property type="molecule type" value="Genomic_DNA"/>
</dbReference>
<dbReference type="InterPro" id="IPR058240">
    <property type="entry name" value="rSAM_sf"/>
</dbReference>
<dbReference type="KEGG" id="kan:IMCC3317_42170"/>
<dbReference type="AlphaFoldDB" id="A0A7L4ZQQ8"/>
<dbReference type="Proteomes" id="UP000464657">
    <property type="component" value="Chromosome"/>
</dbReference>
<gene>
    <name evidence="2" type="ORF">IMCC3317_42170</name>
</gene>
<evidence type="ECO:0000313" key="3">
    <source>
        <dbReference type="Proteomes" id="UP000464657"/>
    </source>
</evidence>
<evidence type="ECO:0000313" key="2">
    <source>
        <dbReference type="EMBL" id="QHI38817.1"/>
    </source>
</evidence>
<organism evidence="2 3">
    <name type="scientific">Kordia antarctica</name>
    <dbReference type="NCBI Taxonomy" id="1218801"/>
    <lineage>
        <taxon>Bacteria</taxon>
        <taxon>Pseudomonadati</taxon>
        <taxon>Bacteroidota</taxon>
        <taxon>Flavobacteriia</taxon>
        <taxon>Flavobacteriales</taxon>
        <taxon>Flavobacteriaceae</taxon>
        <taxon>Kordia</taxon>
    </lineage>
</organism>
<dbReference type="SUPFAM" id="SSF102114">
    <property type="entry name" value="Radical SAM enzymes"/>
    <property type="match status" value="1"/>
</dbReference>
<feature type="domain" description="4Fe4S-binding SPASM" evidence="1">
    <location>
        <begin position="244"/>
        <end position="301"/>
    </location>
</feature>
<dbReference type="InterPro" id="IPR023885">
    <property type="entry name" value="4Fe4S-binding_SPASM_dom"/>
</dbReference>
<reference evidence="2 3" key="1">
    <citation type="journal article" date="2013" name="Int. J. Syst. Evol. Microbiol.">
        <title>Kordia antarctica sp. nov., isolated from Antarctic seawater.</title>
        <authorList>
            <person name="Baek K."/>
            <person name="Choi A."/>
            <person name="Kang I."/>
            <person name="Lee K."/>
            <person name="Cho J.C."/>
        </authorList>
    </citation>
    <scope>NUCLEOTIDE SEQUENCE [LARGE SCALE GENOMIC DNA]</scope>
    <source>
        <strain evidence="2 3">IMCC3317</strain>
    </source>
</reference>
<accession>A0A7L4ZQQ8</accession>
<sequence>MNNYFILFANCIPVKGYARSVVCDVQTNTFEFIPNELFQIVTEFKENTLQEIIQNFGKEHESIINEYFNYLEEKDFGFWNPTLIPELTPISLEWQSPQRITNALIDVKKESTLPYHKINKELDELGCAALELRFSYDIRIHELDCVLSFFEKSTLRSIDLFLIYSEELTDDSLSKLFKKHSRVFNVNIAEAPFSKDIFLVNKTVFINFVEEKIEPSVCCGIVNPTYFRINIDHFTESVSKNNCLNRKVSIDGDGHIKNCPSLPVSYGNINEMTLNEAIEKKGFKDTWSITKDQIETCKDCEFRYICTDCRAFTEDTSTIYAKPLKCNYNPYTTKWND</sequence>
<dbReference type="InterPro" id="IPR026497">
    <property type="entry name" value="GRASP-with-SPASM"/>
</dbReference>
<dbReference type="InterPro" id="IPR013785">
    <property type="entry name" value="Aldolase_TIM"/>
</dbReference>
<dbReference type="Pfam" id="PF13186">
    <property type="entry name" value="SPASM"/>
    <property type="match status" value="1"/>
</dbReference>
<proteinExistence type="predicted"/>
<keyword evidence="3" id="KW-1185">Reference proteome</keyword>
<dbReference type="NCBIfam" id="TIGR04193">
    <property type="entry name" value="SPASM_w_grasp"/>
    <property type="match status" value="1"/>
</dbReference>
<dbReference type="Gene3D" id="3.20.20.70">
    <property type="entry name" value="Aldolase class I"/>
    <property type="match status" value="1"/>
</dbReference>
<dbReference type="NCBIfam" id="TIGR04085">
    <property type="entry name" value="rSAM_more_4Fe4S"/>
    <property type="match status" value="1"/>
</dbReference>
<protein>
    <recommendedName>
        <fullName evidence="1">4Fe4S-binding SPASM domain-containing protein</fullName>
    </recommendedName>
</protein>
<dbReference type="OrthoDB" id="1073749at2"/>
<evidence type="ECO:0000259" key="1">
    <source>
        <dbReference type="Pfam" id="PF13186"/>
    </source>
</evidence>
<dbReference type="RefSeq" id="WP_160131344.1">
    <property type="nucleotide sequence ID" value="NZ_CP019288.1"/>
</dbReference>